<dbReference type="PANTHER" id="PTHR39452">
    <property type="entry name" value="CHEY-P PHOSPHATASE CHEX"/>
    <property type="match status" value="1"/>
</dbReference>
<keyword evidence="4" id="KW-1185">Reference proteome</keyword>
<dbReference type="SUPFAM" id="SSF103039">
    <property type="entry name" value="CheC-like"/>
    <property type="match status" value="1"/>
</dbReference>
<accession>A0A0V8HLW8</accession>
<evidence type="ECO:0000313" key="4">
    <source>
        <dbReference type="Proteomes" id="UP000181997"/>
    </source>
</evidence>
<dbReference type="PANTHER" id="PTHR39452:SF1">
    <property type="entry name" value="CHEY-P PHOSPHATASE CHEX"/>
    <property type="match status" value="1"/>
</dbReference>
<evidence type="ECO:0000256" key="1">
    <source>
        <dbReference type="ARBA" id="ARBA00022500"/>
    </source>
</evidence>
<dbReference type="InterPro" id="IPR038756">
    <property type="entry name" value="CheX-like"/>
</dbReference>
<dbReference type="OrthoDB" id="9788100at2"/>
<proteinExistence type="predicted"/>
<dbReference type="EMBL" id="FMAU01000001">
    <property type="protein sequence ID" value="SCB87896.1"/>
    <property type="molecule type" value="Genomic_DNA"/>
</dbReference>
<reference evidence="4" key="1">
    <citation type="submission" date="2016-08" db="EMBL/GenBank/DDBJ databases">
        <authorList>
            <person name="Varghese N."/>
            <person name="Submissions Spin"/>
        </authorList>
    </citation>
    <scope>NUCLEOTIDE SEQUENCE [LARGE SCALE GENOMIC DNA]</scope>
    <source>
        <strain evidence="4">SGD-1123</strain>
    </source>
</reference>
<name>A0A0V8HLW8_9BACI</name>
<gene>
    <name evidence="3" type="ORF">GA0061094_1116</name>
</gene>
<dbReference type="CDD" id="cd17906">
    <property type="entry name" value="CheX"/>
    <property type="match status" value="1"/>
</dbReference>
<evidence type="ECO:0000259" key="2">
    <source>
        <dbReference type="Pfam" id="PF13690"/>
    </source>
</evidence>
<protein>
    <submittedName>
        <fullName evidence="3">Chemotaxis protein CheX</fullName>
    </submittedName>
</protein>
<sequence length="148" mass="16107">MSSQLVTHLLNSTTTAIKSVVPFEVQMEKPTLFRDKDIKTELGVVIGITGDIKGTMYLMTKKHTSSSIAEKMYGVSVEGDMLTSFQGEFGNMISGNISRIIYSEDVEIDITPPTVVEGKVTTNGHKVALKLSASILDIGEMDVILTIH</sequence>
<keyword evidence="1" id="KW-0145">Chemotaxis</keyword>
<dbReference type="InterPro" id="IPR028051">
    <property type="entry name" value="CheX-like_dom"/>
</dbReference>
<dbReference type="InterPro" id="IPR028976">
    <property type="entry name" value="CheC-like_sf"/>
</dbReference>
<organism evidence="3 4">
    <name type="scientific">[Bacillus] enclensis</name>
    <dbReference type="NCBI Taxonomy" id="1402860"/>
    <lineage>
        <taxon>Bacteria</taxon>
        <taxon>Bacillati</taxon>
        <taxon>Bacillota</taxon>
        <taxon>Bacilli</taxon>
        <taxon>Bacillales</taxon>
        <taxon>Bacillaceae</taxon>
        <taxon>Rossellomorea</taxon>
    </lineage>
</organism>
<dbReference type="Pfam" id="PF13690">
    <property type="entry name" value="CheX"/>
    <property type="match status" value="1"/>
</dbReference>
<dbReference type="AlphaFoldDB" id="A0A0V8HLW8"/>
<evidence type="ECO:0000313" key="3">
    <source>
        <dbReference type="EMBL" id="SCB87896.1"/>
    </source>
</evidence>
<feature type="domain" description="Chemotaxis phosphatase CheX-like" evidence="2">
    <location>
        <begin position="43"/>
        <end position="122"/>
    </location>
</feature>
<dbReference type="Proteomes" id="UP000181997">
    <property type="component" value="Unassembled WGS sequence"/>
</dbReference>
<dbReference type="RefSeq" id="WP_058297777.1">
    <property type="nucleotide sequence ID" value="NZ_FMAU01000001.1"/>
</dbReference>
<dbReference type="GO" id="GO:0006935">
    <property type="term" value="P:chemotaxis"/>
    <property type="evidence" value="ECO:0007669"/>
    <property type="project" value="UniProtKB-KW"/>
</dbReference>
<dbReference type="Gene3D" id="3.40.1550.10">
    <property type="entry name" value="CheC-like"/>
    <property type="match status" value="1"/>
</dbReference>